<evidence type="ECO:0000313" key="3">
    <source>
        <dbReference type="Proteomes" id="UP001434883"/>
    </source>
</evidence>
<sequence>MCLGQSTHSLDSRSIWAGCGTKILSFSVDYDVCKSIDTRPHPIFQRGSRVELPSEASPSWATVKALMMQNTAALWIGTRGGYLLLLELSNHQTLQVMAPSCNSICSISSAFKRGSPI</sequence>
<reference evidence="2 3" key="1">
    <citation type="submission" date="2021-06" db="EMBL/GenBank/DDBJ databases">
        <authorList>
            <person name="Palmer J.M."/>
        </authorList>
    </citation>
    <scope>NUCLEOTIDE SEQUENCE [LARGE SCALE GENOMIC DNA]</scope>
    <source>
        <strain evidence="2 3">XC_2019</strain>
        <tissue evidence="2">Muscle</tissue>
    </source>
</reference>
<evidence type="ECO:0000259" key="1">
    <source>
        <dbReference type="Pfam" id="PF23748"/>
    </source>
</evidence>
<feature type="domain" description="LRRK2 beta-propeller" evidence="1">
    <location>
        <begin position="1"/>
        <end position="47"/>
    </location>
</feature>
<keyword evidence="3" id="KW-1185">Reference proteome</keyword>
<protein>
    <recommendedName>
        <fullName evidence="1">LRRK2 beta-propeller domain-containing protein</fullName>
    </recommendedName>
</protein>
<name>A0ABV0QSV3_9TELE</name>
<gene>
    <name evidence="2" type="ORF">XENOCAPTIV_019986</name>
</gene>
<dbReference type="InterPro" id="IPR056602">
    <property type="entry name" value="Beta-prop_LRRK2"/>
</dbReference>
<feature type="domain" description="LRRK2 beta-propeller" evidence="1">
    <location>
        <begin position="53"/>
        <end position="112"/>
    </location>
</feature>
<evidence type="ECO:0000313" key="2">
    <source>
        <dbReference type="EMBL" id="MEQ2198875.1"/>
    </source>
</evidence>
<accession>A0ABV0QSV3</accession>
<dbReference type="Pfam" id="PF23748">
    <property type="entry name" value="Beta-prop_LRRK2"/>
    <property type="match status" value="2"/>
</dbReference>
<dbReference type="Proteomes" id="UP001434883">
    <property type="component" value="Unassembled WGS sequence"/>
</dbReference>
<organism evidence="2 3">
    <name type="scientific">Xenoophorus captivus</name>
    <dbReference type="NCBI Taxonomy" id="1517983"/>
    <lineage>
        <taxon>Eukaryota</taxon>
        <taxon>Metazoa</taxon>
        <taxon>Chordata</taxon>
        <taxon>Craniata</taxon>
        <taxon>Vertebrata</taxon>
        <taxon>Euteleostomi</taxon>
        <taxon>Actinopterygii</taxon>
        <taxon>Neopterygii</taxon>
        <taxon>Teleostei</taxon>
        <taxon>Neoteleostei</taxon>
        <taxon>Acanthomorphata</taxon>
        <taxon>Ovalentaria</taxon>
        <taxon>Atherinomorphae</taxon>
        <taxon>Cyprinodontiformes</taxon>
        <taxon>Goodeidae</taxon>
        <taxon>Xenoophorus</taxon>
    </lineage>
</organism>
<dbReference type="EMBL" id="JAHRIN010021086">
    <property type="protein sequence ID" value="MEQ2198875.1"/>
    <property type="molecule type" value="Genomic_DNA"/>
</dbReference>
<proteinExistence type="predicted"/>
<comment type="caution">
    <text evidence="2">The sequence shown here is derived from an EMBL/GenBank/DDBJ whole genome shotgun (WGS) entry which is preliminary data.</text>
</comment>